<keyword evidence="3" id="KW-1133">Transmembrane helix</keyword>
<dbReference type="InterPro" id="IPR003018">
    <property type="entry name" value="GAF"/>
</dbReference>
<gene>
    <name evidence="5" type="ORF">LXT13_25615</name>
</gene>
<evidence type="ECO:0000256" key="1">
    <source>
        <dbReference type="ARBA" id="ARBA00012528"/>
    </source>
</evidence>
<sequence>MLLIIAACGAVTGRSLSELARAQQKLDEALRTTIAADRMIRLVLDAESSQYGYLMSGGADHFAAYHSALADIRSATQALEQRAAATASQALVKEAMAMVDVKLDDLAKVVALRASGLGAEAEAAIRGGRGLQLMSALRTKEEAIARSQALQVVELQRAHDRALSMMYGTLAVQILVSIGLLGFVVTRSMVFARRMAANEAALTQRAAELESLAARTAEQNAHLRQLSEMGRFLQTCQDMSEAQAILADHLPSLLKASSGALYLVAASKNQLRRCLSWGEVAYAEYFEPLECWALRNGQPFEQPSKGGASACKHLQHAELPLRPGTLCIPLASHGDLAGLLVLEAAQPEDLSRVSQLRQSAFEQVALSLGNLRLRESLRQQSTRDALTGLYNRRFLDESLNRELLRAMRGEGEEGACLAVLMIDVDHFKQFNDKHGHDLGDQVLRRVAGTLAQTVRAGDLVARYGGEEFTVVLPGTTRESALTRAWALVEAIRHMPPLSVGGGQHQPVTVSIGMACMPLDAQAADELIQKADSALYRAKRDGRNRVVAFGAPQALAPAPAEA</sequence>
<proteinExistence type="predicted"/>
<dbReference type="Gene3D" id="3.30.450.40">
    <property type="match status" value="1"/>
</dbReference>
<dbReference type="PROSITE" id="PS50887">
    <property type="entry name" value="GGDEF"/>
    <property type="match status" value="1"/>
</dbReference>
<comment type="catalytic activity">
    <reaction evidence="2">
        <text>2 GTP = 3',3'-c-di-GMP + 2 diphosphate</text>
        <dbReference type="Rhea" id="RHEA:24898"/>
        <dbReference type="ChEBI" id="CHEBI:33019"/>
        <dbReference type="ChEBI" id="CHEBI:37565"/>
        <dbReference type="ChEBI" id="CHEBI:58805"/>
        <dbReference type="EC" id="2.7.7.65"/>
    </reaction>
</comment>
<feature type="transmembrane region" description="Helical" evidence="3">
    <location>
        <begin position="165"/>
        <end position="185"/>
    </location>
</feature>
<dbReference type="InterPro" id="IPR029016">
    <property type="entry name" value="GAF-like_dom_sf"/>
</dbReference>
<evidence type="ECO:0000313" key="6">
    <source>
        <dbReference type="Proteomes" id="UP001200741"/>
    </source>
</evidence>
<evidence type="ECO:0000259" key="4">
    <source>
        <dbReference type="PROSITE" id="PS50887"/>
    </source>
</evidence>
<dbReference type="PANTHER" id="PTHR45138:SF9">
    <property type="entry name" value="DIGUANYLATE CYCLASE DGCM-RELATED"/>
    <property type="match status" value="1"/>
</dbReference>
<dbReference type="SMART" id="SM00065">
    <property type="entry name" value="GAF"/>
    <property type="match status" value="1"/>
</dbReference>
<dbReference type="PANTHER" id="PTHR45138">
    <property type="entry name" value="REGULATORY COMPONENTS OF SENSORY TRANSDUCTION SYSTEM"/>
    <property type="match status" value="1"/>
</dbReference>
<accession>A0ABS8Y3N0</accession>
<keyword evidence="3" id="KW-0472">Membrane</keyword>
<name>A0ABS8Y3N0_9BURK</name>
<dbReference type="SUPFAM" id="SSF55781">
    <property type="entry name" value="GAF domain-like"/>
    <property type="match status" value="1"/>
</dbReference>
<dbReference type="SMART" id="SM00267">
    <property type="entry name" value="GGDEF"/>
    <property type="match status" value="1"/>
</dbReference>
<evidence type="ECO:0000256" key="2">
    <source>
        <dbReference type="ARBA" id="ARBA00034247"/>
    </source>
</evidence>
<dbReference type="InterPro" id="IPR043128">
    <property type="entry name" value="Rev_trsase/Diguanyl_cyclase"/>
</dbReference>
<dbReference type="CDD" id="cd01949">
    <property type="entry name" value="GGDEF"/>
    <property type="match status" value="1"/>
</dbReference>
<dbReference type="InterPro" id="IPR000160">
    <property type="entry name" value="GGDEF_dom"/>
</dbReference>
<dbReference type="Gene3D" id="3.30.70.270">
    <property type="match status" value="1"/>
</dbReference>
<dbReference type="NCBIfam" id="TIGR00254">
    <property type="entry name" value="GGDEF"/>
    <property type="match status" value="1"/>
</dbReference>
<dbReference type="InterPro" id="IPR050469">
    <property type="entry name" value="Diguanylate_Cyclase"/>
</dbReference>
<keyword evidence="3" id="KW-0812">Transmembrane</keyword>
<keyword evidence="6" id="KW-1185">Reference proteome</keyword>
<evidence type="ECO:0000256" key="3">
    <source>
        <dbReference type="SAM" id="Phobius"/>
    </source>
</evidence>
<comment type="caution">
    <text evidence="5">The sequence shown here is derived from an EMBL/GenBank/DDBJ whole genome shotgun (WGS) entry which is preliminary data.</text>
</comment>
<dbReference type="Proteomes" id="UP001200741">
    <property type="component" value="Unassembled WGS sequence"/>
</dbReference>
<protein>
    <recommendedName>
        <fullName evidence="1">diguanylate cyclase</fullName>
        <ecNumber evidence="1">2.7.7.65</ecNumber>
    </recommendedName>
</protein>
<dbReference type="RefSeq" id="WP_233375153.1">
    <property type="nucleotide sequence ID" value="NZ_JAJTWU010000012.1"/>
</dbReference>
<dbReference type="Pfam" id="PF01590">
    <property type="entry name" value="GAF"/>
    <property type="match status" value="1"/>
</dbReference>
<reference evidence="5 6" key="1">
    <citation type="submission" date="2021-12" db="EMBL/GenBank/DDBJ databases">
        <title>Genome seq of P8.</title>
        <authorList>
            <person name="Seo T."/>
        </authorList>
    </citation>
    <scope>NUCLEOTIDE SEQUENCE [LARGE SCALE GENOMIC DNA]</scope>
    <source>
        <strain evidence="5 6">P8</strain>
    </source>
</reference>
<keyword evidence="5" id="KW-0548">Nucleotidyltransferase</keyword>
<dbReference type="Pfam" id="PF00990">
    <property type="entry name" value="GGDEF"/>
    <property type="match status" value="1"/>
</dbReference>
<feature type="domain" description="GGDEF" evidence="4">
    <location>
        <begin position="415"/>
        <end position="550"/>
    </location>
</feature>
<organism evidence="5 6">
    <name type="scientific">Pelomonas cellulosilytica</name>
    <dbReference type="NCBI Taxonomy" id="2906762"/>
    <lineage>
        <taxon>Bacteria</taxon>
        <taxon>Pseudomonadati</taxon>
        <taxon>Pseudomonadota</taxon>
        <taxon>Betaproteobacteria</taxon>
        <taxon>Burkholderiales</taxon>
        <taxon>Sphaerotilaceae</taxon>
        <taxon>Roseateles</taxon>
    </lineage>
</organism>
<dbReference type="InterPro" id="IPR007891">
    <property type="entry name" value="CHASE3"/>
</dbReference>
<dbReference type="GO" id="GO:0052621">
    <property type="term" value="F:diguanylate cyclase activity"/>
    <property type="evidence" value="ECO:0007669"/>
    <property type="project" value="UniProtKB-EC"/>
</dbReference>
<keyword evidence="5" id="KW-0808">Transferase</keyword>
<dbReference type="CDD" id="cd19410">
    <property type="entry name" value="HK9-like_sensor"/>
    <property type="match status" value="1"/>
</dbReference>
<dbReference type="EMBL" id="JAJTWU010000012">
    <property type="protein sequence ID" value="MCE4557774.1"/>
    <property type="molecule type" value="Genomic_DNA"/>
</dbReference>
<dbReference type="InterPro" id="IPR029787">
    <property type="entry name" value="Nucleotide_cyclase"/>
</dbReference>
<dbReference type="Pfam" id="PF05227">
    <property type="entry name" value="CHASE3"/>
    <property type="match status" value="1"/>
</dbReference>
<dbReference type="SUPFAM" id="SSF55073">
    <property type="entry name" value="Nucleotide cyclase"/>
    <property type="match status" value="1"/>
</dbReference>
<dbReference type="EC" id="2.7.7.65" evidence="1"/>
<evidence type="ECO:0000313" key="5">
    <source>
        <dbReference type="EMBL" id="MCE4557774.1"/>
    </source>
</evidence>